<dbReference type="InterPro" id="IPR012967">
    <property type="entry name" value="COMT_dimerisation"/>
</dbReference>
<dbReference type="InterPro" id="IPR036390">
    <property type="entry name" value="WH_DNA-bd_sf"/>
</dbReference>
<dbReference type="PANTHER" id="PTHR30157:SF0">
    <property type="entry name" value="NADPH-DEPENDENT FERRIC-CHELATE REDUCTASE"/>
    <property type="match status" value="1"/>
</dbReference>
<dbReference type="Pfam" id="PF04954">
    <property type="entry name" value="SIP"/>
    <property type="match status" value="1"/>
</dbReference>
<dbReference type="PROSITE" id="PS51384">
    <property type="entry name" value="FAD_FR"/>
    <property type="match status" value="1"/>
</dbReference>
<dbReference type="InterPro" id="IPR039374">
    <property type="entry name" value="SIP_fam"/>
</dbReference>
<dbReference type="Gene3D" id="1.10.10.10">
    <property type="entry name" value="Winged helix-like DNA-binding domain superfamily/Winged helix DNA-binding domain"/>
    <property type="match status" value="1"/>
</dbReference>
<dbReference type="Gene3D" id="2.40.30.10">
    <property type="entry name" value="Translation factors"/>
    <property type="match status" value="1"/>
</dbReference>
<dbReference type="OrthoDB" id="3291337at2"/>
<dbReference type="PATRIC" id="fig|1544416.3.peg.2053"/>
<dbReference type="EC" id="1.16.1.9" evidence="2"/>
<sequence length="560" mass="60608">MGKNSRDRDIYPISVRELEVVEVEQINSGMRRVVFGGEQLAAHAYAGFEVPGLVSDGFDDDVRLIFPDPATGARPRPEPDERGVVQWTAEVKDLFRTYTVRRWEPEAGRLTVDFAHHAAGLADEWARAAQVGDRLWVSGPKNCLRLPTHTDWLLLVGDETALPAMSRCLEELPAGHRCLAIVEVARREHIQELPGAAEVDVRWVVRAEGGSLADAVAQAQFLPGTPYAWVAGEAGSLRQIRRDLKERGVAPENLEVTGYWRRRAVAQDEEKANTGYALFTQLAALLDPVPGFAVRAAMRAGVFAAIADRPDAGATDLSQATGIAPDALVRLLRYLESLGLIECAGQGYALTALSRELADEESHIFEHLAGVSAHRTLAVAGIEEVLRTGAPRPVLYDAAEWEEEAEESAQWVAPALVEAVTAGGSAEAPVVVCGPGARVYAEEFTRRGTPAQAVAWASLTEGQAGLVILVDPFGQATVAEVAERLRILGSLGARVALLTRLTPEGEDSEHDFAEDIVRLCLDGTRVPTRGDVERAAAEGGLRVARTVRVGWSSTLLWLER</sequence>
<gene>
    <name evidence="2" type="primary">yqjH</name>
    <name evidence="2" type="ORF">Cocul_02058</name>
</gene>
<reference evidence="2 3" key="1">
    <citation type="submission" date="2015-10" db="EMBL/GenBank/DDBJ databases">
        <title>Corynebacteirum lowii and Corynebacterium oculi species nova, derived from human clinical disease and and emended description of Corynebacterium mastiditis.</title>
        <authorList>
            <person name="Bernard K."/>
            <person name="Pacheco A.L."/>
            <person name="Mcdougall C."/>
            <person name="Burtx T."/>
            <person name="Weibe D."/>
            <person name="Tyler S."/>
            <person name="Olson A.B."/>
            <person name="Cnockaert M."/>
            <person name="Eguchi H."/>
            <person name="Kuwahara T."/>
            <person name="Nakayama-Imaohji H."/>
            <person name="Boudewijins M."/>
            <person name="Van Hoecke F."/>
            <person name="Bernier A.-M."/>
            <person name="Vandamme P."/>
        </authorList>
    </citation>
    <scope>NUCLEOTIDE SEQUENCE [LARGE SCALE GENOMIC DNA]</scope>
    <source>
        <strain evidence="2 3">NML 130210</strain>
    </source>
</reference>
<accession>A0A0Q0Z1L9</accession>
<dbReference type="SUPFAM" id="SSF46785">
    <property type="entry name" value="Winged helix' DNA-binding domain"/>
    <property type="match status" value="1"/>
</dbReference>
<comment type="caution">
    <text evidence="2">The sequence shown here is derived from an EMBL/GenBank/DDBJ whole genome shotgun (WGS) entry which is preliminary data.</text>
</comment>
<dbReference type="Pfam" id="PF08021">
    <property type="entry name" value="FAD_binding_9"/>
    <property type="match status" value="1"/>
</dbReference>
<dbReference type="PANTHER" id="PTHR30157">
    <property type="entry name" value="FERRIC REDUCTASE, NADPH-DEPENDENT"/>
    <property type="match status" value="1"/>
</dbReference>
<dbReference type="STRING" id="1544416.Cocul_02058"/>
<proteinExistence type="predicted"/>
<dbReference type="Proteomes" id="UP000050517">
    <property type="component" value="Unassembled WGS sequence"/>
</dbReference>
<dbReference type="InterPro" id="IPR017927">
    <property type="entry name" value="FAD-bd_FR_type"/>
</dbReference>
<dbReference type="GO" id="GO:0052851">
    <property type="term" value="F:ferric-chelate reductase (NADPH) activity"/>
    <property type="evidence" value="ECO:0007669"/>
    <property type="project" value="UniProtKB-EC"/>
</dbReference>
<dbReference type="AlphaFoldDB" id="A0A0Q0Z1L9"/>
<evidence type="ECO:0000313" key="3">
    <source>
        <dbReference type="Proteomes" id="UP000050517"/>
    </source>
</evidence>
<keyword evidence="2" id="KW-0560">Oxidoreductase</keyword>
<name>A0A0Q0Z1L9_9CORY</name>
<protein>
    <submittedName>
        <fullName evidence="2">NADPH-dependent ferric-chelate reductase</fullName>
        <ecNumber evidence="2">1.16.1.9</ecNumber>
    </submittedName>
</protein>
<dbReference type="InterPro" id="IPR017938">
    <property type="entry name" value="Riboflavin_synthase-like_b-brl"/>
</dbReference>
<dbReference type="Gene3D" id="3.40.50.80">
    <property type="entry name" value="Nucleotide-binding domain of ferredoxin-NADP reductase (FNR) module"/>
    <property type="match status" value="1"/>
</dbReference>
<organism evidence="2 3">
    <name type="scientific">Corynebacterium oculi</name>
    <dbReference type="NCBI Taxonomy" id="1544416"/>
    <lineage>
        <taxon>Bacteria</taxon>
        <taxon>Bacillati</taxon>
        <taxon>Actinomycetota</taxon>
        <taxon>Actinomycetes</taxon>
        <taxon>Mycobacteriales</taxon>
        <taxon>Corynebacteriaceae</taxon>
        <taxon>Corynebacterium</taxon>
    </lineage>
</organism>
<keyword evidence="3" id="KW-1185">Reference proteome</keyword>
<dbReference type="Pfam" id="PF08100">
    <property type="entry name" value="Dimerisation"/>
    <property type="match status" value="1"/>
</dbReference>
<evidence type="ECO:0000259" key="1">
    <source>
        <dbReference type="PROSITE" id="PS51384"/>
    </source>
</evidence>
<evidence type="ECO:0000313" key="2">
    <source>
        <dbReference type="EMBL" id="KQB83086.1"/>
    </source>
</evidence>
<dbReference type="EMBL" id="LKST01000004">
    <property type="protein sequence ID" value="KQB83086.1"/>
    <property type="molecule type" value="Genomic_DNA"/>
</dbReference>
<dbReference type="SUPFAM" id="SSF63380">
    <property type="entry name" value="Riboflavin synthase domain-like"/>
    <property type="match status" value="1"/>
</dbReference>
<dbReference type="InterPro" id="IPR013113">
    <property type="entry name" value="SIP_FAD-bd"/>
</dbReference>
<dbReference type="GO" id="GO:0046983">
    <property type="term" value="F:protein dimerization activity"/>
    <property type="evidence" value="ECO:0007669"/>
    <property type="project" value="InterPro"/>
</dbReference>
<dbReference type="InterPro" id="IPR039261">
    <property type="entry name" value="FNR_nucleotide-bd"/>
</dbReference>
<dbReference type="InterPro" id="IPR007037">
    <property type="entry name" value="SIP_rossman_dom"/>
</dbReference>
<dbReference type="RefSeq" id="WP_055123133.1">
    <property type="nucleotide sequence ID" value="NZ_LKST01000004.1"/>
</dbReference>
<dbReference type="InterPro" id="IPR036388">
    <property type="entry name" value="WH-like_DNA-bd_sf"/>
</dbReference>
<feature type="domain" description="FAD-binding FR-type" evidence="1">
    <location>
        <begin position="13"/>
        <end position="147"/>
    </location>
</feature>
<dbReference type="CDD" id="cd06193">
    <property type="entry name" value="siderophore_interacting"/>
    <property type="match status" value="1"/>
</dbReference>